<evidence type="ECO:0000256" key="1">
    <source>
        <dbReference type="SAM" id="Phobius"/>
    </source>
</evidence>
<feature type="transmembrane region" description="Helical" evidence="1">
    <location>
        <begin position="129"/>
        <end position="152"/>
    </location>
</feature>
<dbReference type="Proteomes" id="UP001595724">
    <property type="component" value="Unassembled WGS sequence"/>
</dbReference>
<evidence type="ECO:0000313" key="3">
    <source>
        <dbReference type="Proteomes" id="UP001595724"/>
    </source>
</evidence>
<feature type="transmembrane region" description="Helical" evidence="1">
    <location>
        <begin position="164"/>
        <end position="184"/>
    </location>
</feature>
<keyword evidence="3" id="KW-1185">Reference proteome</keyword>
<keyword evidence="1" id="KW-0812">Transmembrane</keyword>
<comment type="caution">
    <text evidence="2">The sequence shown here is derived from an EMBL/GenBank/DDBJ whole genome shotgun (WGS) entry which is preliminary data.</text>
</comment>
<dbReference type="RefSeq" id="WP_386712493.1">
    <property type="nucleotide sequence ID" value="NZ_JBHRYF010000014.1"/>
</dbReference>
<dbReference type="EMBL" id="JBHRYF010000014">
    <property type="protein sequence ID" value="MFC3661310.1"/>
    <property type="molecule type" value="Genomic_DNA"/>
</dbReference>
<keyword evidence="1" id="KW-1133">Transmembrane helix</keyword>
<gene>
    <name evidence="2" type="ORF">ACFOM9_14705</name>
</gene>
<sequence>MESTMELDELKQAWQSLDRRLQQQNALNLQLLTDSRVRTAKSGLRWLLVRSALQIALGVALTIFFAIFWIEHRDNVSLLVSGLVMHAYSVLLIIAGVMELLLLVRIDYAEPVVTIQRYLTLYRQWRKRCMPWLGLSQWLLWVPETLILFKFWLDVDIWANDHGVVYIFLAIGTAGLLGSMWLMYWSPTALRRRVTSYLDQTNACPAVMRAQASLDEIARFERE</sequence>
<reference evidence="3" key="1">
    <citation type="journal article" date="2019" name="Int. J. Syst. Evol. Microbiol.">
        <title>The Global Catalogue of Microorganisms (GCM) 10K type strain sequencing project: providing services to taxonomists for standard genome sequencing and annotation.</title>
        <authorList>
            <consortium name="The Broad Institute Genomics Platform"/>
            <consortium name="The Broad Institute Genome Sequencing Center for Infectious Disease"/>
            <person name="Wu L."/>
            <person name="Ma J."/>
        </authorList>
    </citation>
    <scope>NUCLEOTIDE SEQUENCE [LARGE SCALE GENOMIC DNA]</scope>
    <source>
        <strain evidence="3">KCTC 42211</strain>
    </source>
</reference>
<proteinExistence type="predicted"/>
<organism evidence="2 3">
    <name type="scientific">Luteimonas notoginsengisoli</name>
    <dbReference type="NCBI Taxonomy" id="1578200"/>
    <lineage>
        <taxon>Bacteria</taxon>
        <taxon>Pseudomonadati</taxon>
        <taxon>Pseudomonadota</taxon>
        <taxon>Gammaproteobacteria</taxon>
        <taxon>Lysobacterales</taxon>
        <taxon>Lysobacteraceae</taxon>
        <taxon>Luteimonas</taxon>
    </lineage>
</organism>
<evidence type="ECO:0000313" key="2">
    <source>
        <dbReference type="EMBL" id="MFC3661310.1"/>
    </source>
</evidence>
<accession>A0ABV7UWC0</accession>
<evidence type="ECO:0008006" key="4">
    <source>
        <dbReference type="Google" id="ProtNLM"/>
    </source>
</evidence>
<feature type="transmembrane region" description="Helical" evidence="1">
    <location>
        <begin position="90"/>
        <end position="108"/>
    </location>
</feature>
<protein>
    <recommendedName>
        <fullName evidence="4">Serine/threonine protein kinase</fullName>
    </recommendedName>
</protein>
<feature type="transmembrane region" description="Helical" evidence="1">
    <location>
        <begin position="47"/>
        <end position="70"/>
    </location>
</feature>
<name>A0ABV7UWC0_9GAMM</name>
<keyword evidence="1" id="KW-0472">Membrane</keyword>